<keyword evidence="1" id="KW-0812">Transmembrane</keyword>
<keyword evidence="1" id="KW-1133">Transmembrane helix</keyword>
<organism evidence="2 3">
    <name type="scientific">Arcobacter cloacae</name>
    <dbReference type="NCBI Taxonomy" id="1054034"/>
    <lineage>
        <taxon>Bacteria</taxon>
        <taxon>Pseudomonadati</taxon>
        <taxon>Campylobacterota</taxon>
        <taxon>Epsilonproteobacteria</taxon>
        <taxon>Campylobacterales</taxon>
        <taxon>Arcobacteraceae</taxon>
        <taxon>Arcobacter</taxon>
    </lineage>
</organism>
<dbReference type="RefSeq" id="WP_128986497.1">
    <property type="nucleotide sequence ID" value="NZ_PDJZ01000006.1"/>
</dbReference>
<dbReference type="Proteomes" id="UP000290870">
    <property type="component" value="Unassembled WGS sequence"/>
</dbReference>
<proteinExistence type="predicted"/>
<name>A0A4Q0ZCN0_9BACT</name>
<protein>
    <submittedName>
        <fullName evidence="2">Uncharacterized protein</fullName>
    </submittedName>
</protein>
<dbReference type="EMBL" id="PDJZ01000006">
    <property type="protein sequence ID" value="RXJ84067.1"/>
    <property type="molecule type" value="Genomic_DNA"/>
</dbReference>
<comment type="caution">
    <text evidence="2">The sequence shown here is derived from an EMBL/GenBank/DDBJ whole genome shotgun (WGS) entry which is preliminary data.</text>
</comment>
<evidence type="ECO:0000256" key="1">
    <source>
        <dbReference type="SAM" id="Phobius"/>
    </source>
</evidence>
<sequence>MIIKRVLIYIISTVFVCIIGLFFINITKTIEQDFKQNEEKLHNFLEPLKSHLDMGKDDFFRFMSLWNRNNTNPFFWSSFDISIPNSNLELHGKYKVFIEKKDNFYLIKLENKKLELQVPEQLWNSTLEESEIYISKIGQNRFSFRNVRPEIEEKAWIEFIRNNKDKMIALQNFILNNAQFYKNDIELKNEITLLNNHVNEYLRIISRWNEGDYSKMTSVNNFPKNLEIVVDNEIKQLMEHEQKLRENFFYKLIQ</sequence>
<evidence type="ECO:0000313" key="2">
    <source>
        <dbReference type="EMBL" id="RXJ84067.1"/>
    </source>
</evidence>
<feature type="transmembrane region" description="Helical" evidence="1">
    <location>
        <begin position="6"/>
        <end position="26"/>
    </location>
</feature>
<dbReference type="AlphaFoldDB" id="A0A4Q0ZCN0"/>
<gene>
    <name evidence="2" type="ORF">CRU90_06605</name>
</gene>
<accession>A0A4Q0ZCN0</accession>
<evidence type="ECO:0000313" key="3">
    <source>
        <dbReference type="Proteomes" id="UP000290870"/>
    </source>
</evidence>
<reference evidence="2 3" key="1">
    <citation type="submission" date="2017-10" db="EMBL/GenBank/DDBJ databases">
        <title>Genomics of the genus Arcobacter.</title>
        <authorList>
            <person name="Perez-Cataluna A."/>
            <person name="Figueras M.J."/>
        </authorList>
    </citation>
    <scope>NUCLEOTIDE SEQUENCE [LARGE SCALE GENOMIC DNA]</scope>
    <source>
        <strain evidence="2 3">F26</strain>
    </source>
</reference>
<keyword evidence="1" id="KW-0472">Membrane</keyword>